<evidence type="ECO:0000256" key="1">
    <source>
        <dbReference type="SAM" id="MobiDB-lite"/>
    </source>
</evidence>
<evidence type="ECO:0000313" key="2">
    <source>
        <dbReference type="EMBL" id="KAK1389257.1"/>
    </source>
</evidence>
<comment type="caution">
    <text evidence="2">The sequence shown here is derived from an EMBL/GenBank/DDBJ whole genome shotgun (WGS) entry which is preliminary data.</text>
</comment>
<dbReference type="EMBL" id="JAUIZM010000004">
    <property type="protein sequence ID" value="KAK1389257.1"/>
    <property type="molecule type" value="Genomic_DNA"/>
</dbReference>
<proteinExistence type="predicted"/>
<reference evidence="2" key="1">
    <citation type="submission" date="2023-02" db="EMBL/GenBank/DDBJ databases">
        <title>Genome of toxic invasive species Heracleum sosnowskyi carries increased number of genes despite the absence of recent whole-genome duplications.</title>
        <authorList>
            <person name="Schelkunov M."/>
            <person name="Shtratnikova V."/>
            <person name="Makarenko M."/>
            <person name="Klepikova A."/>
            <person name="Omelchenko D."/>
            <person name="Novikova G."/>
            <person name="Obukhova E."/>
            <person name="Bogdanov V."/>
            <person name="Penin A."/>
            <person name="Logacheva M."/>
        </authorList>
    </citation>
    <scope>NUCLEOTIDE SEQUENCE</scope>
    <source>
        <strain evidence="2">Hsosn_3</strain>
        <tissue evidence="2">Leaf</tissue>
    </source>
</reference>
<dbReference type="Proteomes" id="UP001237642">
    <property type="component" value="Unassembled WGS sequence"/>
</dbReference>
<sequence>MKEEKQKSQLEFPLLASDQLTSVASNDQTELKTMVDAIASASQREAKAQEIAVALSKENDELRMKLKILANNKPKPCAPEEEKSDSQSSHLTGFAEEKVLQSKQELEDLEHQLAEMHEENEKLLGLYEKSHARKG</sequence>
<feature type="compositionally biased region" description="Basic and acidic residues" evidence="1">
    <location>
        <begin position="95"/>
        <end position="122"/>
    </location>
</feature>
<feature type="region of interest" description="Disordered" evidence="1">
    <location>
        <begin position="71"/>
        <end position="135"/>
    </location>
</feature>
<organism evidence="2 3">
    <name type="scientific">Heracleum sosnowskyi</name>
    <dbReference type="NCBI Taxonomy" id="360622"/>
    <lineage>
        <taxon>Eukaryota</taxon>
        <taxon>Viridiplantae</taxon>
        <taxon>Streptophyta</taxon>
        <taxon>Embryophyta</taxon>
        <taxon>Tracheophyta</taxon>
        <taxon>Spermatophyta</taxon>
        <taxon>Magnoliopsida</taxon>
        <taxon>eudicotyledons</taxon>
        <taxon>Gunneridae</taxon>
        <taxon>Pentapetalae</taxon>
        <taxon>asterids</taxon>
        <taxon>campanulids</taxon>
        <taxon>Apiales</taxon>
        <taxon>Apiaceae</taxon>
        <taxon>Apioideae</taxon>
        <taxon>apioid superclade</taxon>
        <taxon>Tordylieae</taxon>
        <taxon>Tordyliinae</taxon>
        <taxon>Heracleum</taxon>
    </lineage>
</organism>
<reference evidence="2" key="2">
    <citation type="submission" date="2023-05" db="EMBL/GenBank/DDBJ databases">
        <authorList>
            <person name="Schelkunov M.I."/>
        </authorList>
    </citation>
    <scope>NUCLEOTIDE SEQUENCE</scope>
    <source>
        <strain evidence="2">Hsosn_3</strain>
        <tissue evidence="2">Leaf</tissue>
    </source>
</reference>
<keyword evidence="3" id="KW-1185">Reference proteome</keyword>
<accession>A0AAD8INN8</accession>
<evidence type="ECO:0000313" key="3">
    <source>
        <dbReference type="Proteomes" id="UP001237642"/>
    </source>
</evidence>
<dbReference type="AlphaFoldDB" id="A0AAD8INN8"/>
<name>A0AAD8INN8_9APIA</name>
<gene>
    <name evidence="2" type="ORF">POM88_017435</name>
</gene>
<protein>
    <submittedName>
        <fullName evidence="2">Uncharacterized protein</fullName>
    </submittedName>
</protein>